<dbReference type="GO" id="GO:0000162">
    <property type="term" value="P:L-tryptophan biosynthetic process"/>
    <property type="evidence" value="ECO:0007669"/>
    <property type="project" value="TreeGrafter"/>
</dbReference>
<comment type="caution">
    <text evidence="2">The sequence shown here is derived from an EMBL/GenBank/DDBJ whole genome shotgun (WGS) entry which is preliminary data.</text>
</comment>
<gene>
    <name evidence="2" type="ORF">LCGC14_1249110</name>
</gene>
<dbReference type="InterPro" id="IPR006062">
    <property type="entry name" value="His_biosynth"/>
</dbReference>
<dbReference type="PANTHER" id="PTHR43090:SF2">
    <property type="entry name" value="1-(5-PHOSPHORIBOSYL)-5-[(5-PHOSPHORIBOSYLAMINO)METHYLIDENEAMINO] IMIDAZOLE-4-CARBOXAMIDE ISOMERASE"/>
    <property type="match status" value="1"/>
</dbReference>
<dbReference type="Gene3D" id="3.20.20.70">
    <property type="entry name" value="Aldolase class I"/>
    <property type="match status" value="1"/>
</dbReference>
<dbReference type="GO" id="GO:0003949">
    <property type="term" value="F:1-(5-phosphoribosyl)-5-[(5-phosphoribosylamino)methylideneamino]imidazole-4-carboxamide isomerase activity"/>
    <property type="evidence" value="ECO:0007669"/>
    <property type="project" value="InterPro"/>
</dbReference>
<dbReference type="PANTHER" id="PTHR43090">
    <property type="entry name" value="1-(5-PHOSPHORIBOSYL)-5-[(5-PHOSPHORIBOSYLAMINO)METHYLIDENEAMINO] IMIDAZOLE-4-CARBOXAMIDE ISOMERASE"/>
    <property type="match status" value="1"/>
</dbReference>
<evidence type="ECO:0000313" key="2">
    <source>
        <dbReference type="EMBL" id="KKM89395.1"/>
    </source>
</evidence>
<protein>
    <recommendedName>
        <fullName evidence="3">HisA/hisF family protein</fullName>
    </recommendedName>
</protein>
<dbReference type="InterPro" id="IPR013785">
    <property type="entry name" value="Aldolase_TIM"/>
</dbReference>
<accession>A0A0F9NKW2</accession>
<dbReference type="GO" id="GO:0005737">
    <property type="term" value="C:cytoplasm"/>
    <property type="evidence" value="ECO:0007669"/>
    <property type="project" value="TreeGrafter"/>
</dbReference>
<sequence>MNRFKIIPVIDILNSRAVHAIKGDRENYKPLKSGLFETTDPTNIIKTLNKKYNFNEFYIADLDSILKKKLNIQILKQIGNIENVKIIIDPGIVTPKEIKNFTQINFRALILGLETIKNLKTINKSIEFLGINKVIVSIDMYKGKILSNAKEFKNYPMLNVIEKIEMLGVKTLILLDLFRVGLKLGGVPQLYIDILQNFNGDIYVGGGIKNLNDILQYKDEGFSGVLIATALYDGTIEIEKLKVIN</sequence>
<proteinExistence type="inferred from homology"/>
<dbReference type="AlphaFoldDB" id="A0A0F9NKW2"/>
<dbReference type="InterPro" id="IPR044524">
    <property type="entry name" value="Isoase_HisA-like"/>
</dbReference>
<evidence type="ECO:0000256" key="1">
    <source>
        <dbReference type="ARBA" id="ARBA00009667"/>
    </source>
</evidence>
<dbReference type="Pfam" id="PF00977">
    <property type="entry name" value="His_biosynth"/>
    <property type="match status" value="1"/>
</dbReference>
<dbReference type="EMBL" id="LAZR01006822">
    <property type="protein sequence ID" value="KKM89395.1"/>
    <property type="molecule type" value="Genomic_DNA"/>
</dbReference>
<comment type="similarity">
    <text evidence="1">Belongs to the HisA/HisF family.</text>
</comment>
<organism evidence="2">
    <name type="scientific">marine sediment metagenome</name>
    <dbReference type="NCBI Taxonomy" id="412755"/>
    <lineage>
        <taxon>unclassified sequences</taxon>
        <taxon>metagenomes</taxon>
        <taxon>ecological metagenomes</taxon>
    </lineage>
</organism>
<dbReference type="GO" id="GO:0000105">
    <property type="term" value="P:L-histidine biosynthetic process"/>
    <property type="evidence" value="ECO:0007669"/>
    <property type="project" value="InterPro"/>
</dbReference>
<reference evidence="2" key="1">
    <citation type="journal article" date="2015" name="Nature">
        <title>Complex archaea that bridge the gap between prokaryotes and eukaryotes.</title>
        <authorList>
            <person name="Spang A."/>
            <person name="Saw J.H."/>
            <person name="Jorgensen S.L."/>
            <person name="Zaremba-Niedzwiedzka K."/>
            <person name="Martijn J."/>
            <person name="Lind A.E."/>
            <person name="van Eijk R."/>
            <person name="Schleper C."/>
            <person name="Guy L."/>
            <person name="Ettema T.J."/>
        </authorList>
    </citation>
    <scope>NUCLEOTIDE SEQUENCE</scope>
</reference>
<name>A0A0F9NKW2_9ZZZZ</name>
<dbReference type="SUPFAM" id="SSF51366">
    <property type="entry name" value="Ribulose-phoshate binding barrel"/>
    <property type="match status" value="1"/>
</dbReference>
<evidence type="ECO:0008006" key="3">
    <source>
        <dbReference type="Google" id="ProtNLM"/>
    </source>
</evidence>
<dbReference type="InterPro" id="IPR011060">
    <property type="entry name" value="RibuloseP-bd_barrel"/>
</dbReference>